<gene>
    <name evidence="2" type="ORF">GCM10011378_07250</name>
</gene>
<dbReference type="Pfam" id="PF10668">
    <property type="entry name" value="Phage_terminase"/>
    <property type="match status" value="1"/>
</dbReference>
<evidence type="ECO:0000259" key="1">
    <source>
        <dbReference type="Pfam" id="PF10668"/>
    </source>
</evidence>
<dbReference type="SUPFAM" id="SSF46689">
    <property type="entry name" value="Homeodomain-like"/>
    <property type="match status" value="1"/>
</dbReference>
<keyword evidence="3" id="KW-1185">Reference proteome</keyword>
<evidence type="ECO:0000313" key="2">
    <source>
        <dbReference type="EMBL" id="GGG33340.1"/>
    </source>
</evidence>
<organism evidence="2 3">
    <name type="scientific">Hymenobacter glacieicola</name>
    <dbReference type="NCBI Taxonomy" id="1562124"/>
    <lineage>
        <taxon>Bacteria</taxon>
        <taxon>Pseudomonadati</taxon>
        <taxon>Bacteroidota</taxon>
        <taxon>Cytophagia</taxon>
        <taxon>Cytophagales</taxon>
        <taxon>Hymenobacteraceae</taxon>
        <taxon>Hymenobacter</taxon>
    </lineage>
</organism>
<feature type="domain" description="PBSX phage terminase small subunit-like N-terminal" evidence="1">
    <location>
        <begin position="6"/>
        <end position="48"/>
    </location>
</feature>
<comment type="caution">
    <text evidence="2">The sequence shown here is derived from an EMBL/GenBank/DDBJ whole genome shotgun (WGS) entry which is preliminary data.</text>
</comment>
<dbReference type="EMBL" id="BMGS01000002">
    <property type="protein sequence ID" value="GGG33340.1"/>
    <property type="molecule type" value="Genomic_DNA"/>
</dbReference>
<protein>
    <recommendedName>
        <fullName evidence="1">PBSX phage terminase small subunit-like N-terminal domain-containing protein</fullName>
    </recommendedName>
</protein>
<dbReference type="Gene3D" id="1.10.10.60">
    <property type="entry name" value="Homeodomain-like"/>
    <property type="match status" value="1"/>
</dbReference>
<accession>A0ABQ1WLV0</accession>
<evidence type="ECO:0000313" key="3">
    <source>
        <dbReference type="Proteomes" id="UP000601361"/>
    </source>
</evidence>
<name>A0ABQ1WLV0_9BACT</name>
<dbReference type="RefSeq" id="WP_188556463.1">
    <property type="nucleotide sequence ID" value="NZ_BMGS01000002.1"/>
</dbReference>
<reference evidence="3" key="1">
    <citation type="journal article" date="2019" name="Int. J. Syst. Evol. Microbiol.">
        <title>The Global Catalogue of Microorganisms (GCM) 10K type strain sequencing project: providing services to taxonomists for standard genome sequencing and annotation.</title>
        <authorList>
            <consortium name="The Broad Institute Genomics Platform"/>
            <consortium name="The Broad Institute Genome Sequencing Center for Infectious Disease"/>
            <person name="Wu L."/>
            <person name="Ma J."/>
        </authorList>
    </citation>
    <scope>NUCLEOTIDE SEQUENCE [LARGE SCALE GENOMIC DNA]</scope>
    <source>
        <strain evidence="3">CGMCC 1.12990</strain>
    </source>
</reference>
<dbReference type="InterPro" id="IPR018925">
    <property type="entry name" value="XtmA-like_N"/>
</dbReference>
<proteinExistence type="predicted"/>
<dbReference type="Proteomes" id="UP000601361">
    <property type="component" value="Unassembled WGS sequence"/>
</dbReference>
<sequence length="150" mass="17184">MAIDTKGKKEYALTLYLYSGKTQQEIALRVGVSENTLTTWKKEGEWDTIKGALTATKPQLIKDFYQQITLIQQGAKNTDGTPRAMDLKETQAVRLITKAIAELDKTLSLDVYVQVMEEFVRWLYEAKPDAAQEFLPWLDRFMKQKFGELG</sequence>
<dbReference type="InterPro" id="IPR009057">
    <property type="entry name" value="Homeodomain-like_sf"/>
</dbReference>